<protein>
    <recommendedName>
        <fullName evidence="12">Innexin</fullName>
    </recommendedName>
</protein>
<keyword evidence="11 12" id="KW-0407">Ion channel</keyword>
<dbReference type="PROSITE" id="PS51013">
    <property type="entry name" value="PANNEXIN"/>
    <property type="match status" value="1"/>
</dbReference>
<evidence type="ECO:0000313" key="14">
    <source>
        <dbReference type="Proteomes" id="UP000218231"/>
    </source>
</evidence>
<keyword evidence="6" id="KW-0303">Gap junction</keyword>
<keyword evidence="3 12" id="KW-0813">Transport</keyword>
<comment type="similarity">
    <text evidence="12">Belongs to the pannexin family.</text>
</comment>
<evidence type="ECO:0000256" key="11">
    <source>
        <dbReference type="ARBA" id="ARBA00023303"/>
    </source>
</evidence>
<gene>
    <name evidence="12" type="primary">inx</name>
    <name evidence="13" type="ORF">WR25_00789</name>
</gene>
<feature type="transmembrane region" description="Helical" evidence="12">
    <location>
        <begin position="473"/>
        <end position="499"/>
    </location>
</feature>
<feature type="transmembrane region" description="Helical" evidence="12">
    <location>
        <begin position="398"/>
        <end position="420"/>
    </location>
</feature>
<proteinExistence type="inferred from homology"/>
<comment type="subcellular location">
    <subcellularLocation>
        <location evidence="1">Cell junction</location>
        <location evidence="1">Gap junction</location>
    </subcellularLocation>
    <subcellularLocation>
        <location evidence="2 12">Cell membrane</location>
        <topology evidence="2 12">Multi-pass membrane protein</topology>
    </subcellularLocation>
</comment>
<dbReference type="InterPro" id="IPR000990">
    <property type="entry name" value="Innexin"/>
</dbReference>
<evidence type="ECO:0000256" key="8">
    <source>
        <dbReference type="ARBA" id="ARBA00022989"/>
    </source>
</evidence>
<dbReference type="AlphaFoldDB" id="A0A2A2KIC1"/>
<feature type="transmembrane region" description="Helical" evidence="12">
    <location>
        <begin position="445"/>
        <end position="466"/>
    </location>
</feature>
<evidence type="ECO:0000313" key="13">
    <source>
        <dbReference type="EMBL" id="PAV73610.1"/>
    </source>
</evidence>
<feature type="transmembrane region" description="Helical" evidence="12">
    <location>
        <begin position="69"/>
        <end position="91"/>
    </location>
</feature>
<evidence type="ECO:0000256" key="6">
    <source>
        <dbReference type="ARBA" id="ARBA00022868"/>
    </source>
</evidence>
<keyword evidence="9 12" id="KW-0406">Ion transport</keyword>
<keyword evidence="8 12" id="KW-1133">Transmembrane helix</keyword>
<dbReference type="GO" id="GO:0005921">
    <property type="term" value="C:gap junction"/>
    <property type="evidence" value="ECO:0007669"/>
    <property type="project" value="UniProtKB-SubCell"/>
</dbReference>
<evidence type="ECO:0000256" key="5">
    <source>
        <dbReference type="ARBA" id="ARBA00022692"/>
    </source>
</evidence>
<name>A0A2A2KIC1_9BILA</name>
<evidence type="ECO:0000256" key="10">
    <source>
        <dbReference type="ARBA" id="ARBA00023136"/>
    </source>
</evidence>
<organism evidence="13 14">
    <name type="scientific">Diploscapter pachys</name>
    <dbReference type="NCBI Taxonomy" id="2018661"/>
    <lineage>
        <taxon>Eukaryota</taxon>
        <taxon>Metazoa</taxon>
        <taxon>Ecdysozoa</taxon>
        <taxon>Nematoda</taxon>
        <taxon>Chromadorea</taxon>
        <taxon>Rhabditida</taxon>
        <taxon>Rhabditina</taxon>
        <taxon>Rhabditomorpha</taxon>
        <taxon>Rhabditoidea</taxon>
        <taxon>Rhabditidae</taxon>
        <taxon>Diploscapter</taxon>
    </lineage>
</organism>
<feature type="transmembrane region" description="Helical" evidence="12">
    <location>
        <begin position="244"/>
        <end position="272"/>
    </location>
</feature>
<evidence type="ECO:0000256" key="4">
    <source>
        <dbReference type="ARBA" id="ARBA00022475"/>
    </source>
</evidence>
<dbReference type="Pfam" id="PF00876">
    <property type="entry name" value="Innexin"/>
    <property type="match status" value="1"/>
</dbReference>
<reference evidence="13 14" key="1">
    <citation type="journal article" date="2017" name="Curr. Biol.">
        <title>Genome architecture and evolution of a unichromosomal asexual nematode.</title>
        <authorList>
            <person name="Fradin H."/>
            <person name="Zegar C."/>
            <person name="Gutwein M."/>
            <person name="Lucas J."/>
            <person name="Kovtun M."/>
            <person name="Corcoran D."/>
            <person name="Baugh L.R."/>
            <person name="Kiontke K."/>
            <person name="Gunsalus K."/>
            <person name="Fitch D.H."/>
            <person name="Piano F."/>
        </authorList>
    </citation>
    <scope>NUCLEOTIDE SEQUENCE [LARGE SCALE GENOMIC DNA]</scope>
    <source>
        <strain evidence="13">PF1309</strain>
    </source>
</reference>
<keyword evidence="10 12" id="KW-0472">Membrane</keyword>
<dbReference type="Proteomes" id="UP000218231">
    <property type="component" value="Unassembled WGS sequence"/>
</dbReference>
<accession>A0A2A2KIC1</accession>
<evidence type="ECO:0000256" key="9">
    <source>
        <dbReference type="ARBA" id="ARBA00023065"/>
    </source>
</evidence>
<dbReference type="PANTHER" id="PTHR11893">
    <property type="entry name" value="INNEXIN"/>
    <property type="match status" value="1"/>
</dbReference>
<evidence type="ECO:0000256" key="3">
    <source>
        <dbReference type="ARBA" id="ARBA00022448"/>
    </source>
</evidence>
<evidence type="ECO:0000256" key="7">
    <source>
        <dbReference type="ARBA" id="ARBA00022949"/>
    </source>
</evidence>
<evidence type="ECO:0000256" key="12">
    <source>
        <dbReference type="RuleBase" id="RU010713"/>
    </source>
</evidence>
<dbReference type="PRINTS" id="PR01262">
    <property type="entry name" value="INNEXIN"/>
</dbReference>
<dbReference type="GO" id="GO:0005243">
    <property type="term" value="F:gap junction channel activity"/>
    <property type="evidence" value="ECO:0007669"/>
    <property type="project" value="TreeGrafter"/>
</dbReference>
<sequence>MVTNQSLLWYFGKSIDCLVPADYINEWSQYAEKECFTHGIYVIPGLEHLKQIPQRIDDADKTKVTYYMWVPYMFLGQSLMFYLPIWIWKVFHAHGGLNLKRTLTDAKNLNTLRGEDRKEDLKKLVLVLEKYLKFGEQRRTPLHIFCFRFGCSLGSYMTMLYLLVKGLYVINILVQFSILNRFLGSSYFSWGIQIFTDLYNGREWINSTLIPRKTLCDVKRFMLGNANIDRMECGLMMNEVYERIYLFIWFWLMFLAISNSMNFIYSSITLISPKQRVKNVRRLIKPSLTETRRQAEKSDDDVLKFSHKGLQADGVLILRFIEKQTSKALACEIAKKMHDNYEYASREEPLNNTDPKVTKNVKYLISYFCMKVSNDTDHTTTNDKNYPTCCVCMKARTVLIVSMTICLIIMAILVLTVIGIETTQVFWTGNVGEIWEIILDEACPLLLPIFLILGSIYLLILLAAIFNCSRLLAVIYAASYVPLVMLLGYEGSLFVTYLSRILDSEKMQLPGYFVGQTRVFVVFSLIVFILTTIYSPLVILLHKTTKHAKIANKEKSTKAVENLI</sequence>
<feature type="transmembrane region" description="Helical" evidence="12">
    <location>
        <begin position="158"/>
        <end position="178"/>
    </location>
</feature>
<keyword evidence="14" id="KW-1185">Reference proteome</keyword>
<evidence type="ECO:0000256" key="1">
    <source>
        <dbReference type="ARBA" id="ARBA00004610"/>
    </source>
</evidence>
<dbReference type="EMBL" id="LIAE01008565">
    <property type="protein sequence ID" value="PAV73610.1"/>
    <property type="molecule type" value="Genomic_DNA"/>
</dbReference>
<evidence type="ECO:0000256" key="2">
    <source>
        <dbReference type="ARBA" id="ARBA00004651"/>
    </source>
</evidence>
<keyword evidence="5 12" id="KW-0812">Transmembrane</keyword>
<keyword evidence="7" id="KW-0965">Cell junction</keyword>
<keyword evidence="4" id="KW-1003">Cell membrane</keyword>
<dbReference type="GO" id="GO:0005886">
    <property type="term" value="C:plasma membrane"/>
    <property type="evidence" value="ECO:0007669"/>
    <property type="project" value="UniProtKB-SubCell"/>
</dbReference>
<dbReference type="GO" id="GO:0034220">
    <property type="term" value="P:monoatomic ion transmembrane transport"/>
    <property type="evidence" value="ECO:0007669"/>
    <property type="project" value="UniProtKB-KW"/>
</dbReference>
<comment type="function">
    <text evidence="12">Structural component of the gap junctions.</text>
</comment>
<comment type="caution">
    <text evidence="12">Lacks conserved residue(s) required for the propagation of feature annotation.</text>
</comment>
<dbReference type="STRING" id="2018661.A0A2A2KIC1"/>
<dbReference type="OrthoDB" id="5867527at2759"/>
<dbReference type="PANTHER" id="PTHR11893:SF20">
    <property type="entry name" value="INNEXIN-3"/>
    <property type="match status" value="1"/>
</dbReference>
<comment type="caution">
    <text evidence="13">The sequence shown here is derived from an EMBL/GenBank/DDBJ whole genome shotgun (WGS) entry which is preliminary data.</text>
</comment>
<feature type="transmembrane region" description="Helical" evidence="12">
    <location>
        <begin position="519"/>
        <end position="541"/>
    </location>
</feature>